<name>A0A4Y2PL16_ARAVE</name>
<protein>
    <submittedName>
        <fullName evidence="1">Uncharacterized protein</fullName>
    </submittedName>
</protein>
<dbReference type="Proteomes" id="UP000499080">
    <property type="component" value="Unassembled WGS sequence"/>
</dbReference>
<comment type="caution">
    <text evidence="1">The sequence shown here is derived from an EMBL/GenBank/DDBJ whole genome shotgun (WGS) entry which is preliminary data.</text>
</comment>
<proteinExistence type="predicted"/>
<evidence type="ECO:0000313" key="1">
    <source>
        <dbReference type="EMBL" id="GBN52645.1"/>
    </source>
</evidence>
<dbReference type="EMBL" id="BGPR01011722">
    <property type="protein sequence ID" value="GBN52645.1"/>
    <property type="molecule type" value="Genomic_DNA"/>
</dbReference>
<organism evidence="1 2">
    <name type="scientific">Araneus ventricosus</name>
    <name type="common">Orbweaver spider</name>
    <name type="synonym">Epeira ventricosa</name>
    <dbReference type="NCBI Taxonomy" id="182803"/>
    <lineage>
        <taxon>Eukaryota</taxon>
        <taxon>Metazoa</taxon>
        <taxon>Ecdysozoa</taxon>
        <taxon>Arthropoda</taxon>
        <taxon>Chelicerata</taxon>
        <taxon>Arachnida</taxon>
        <taxon>Araneae</taxon>
        <taxon>Araneomorphae</taxon>
        <taxon>Entelegynae</taxon>
        <taxon>Araneoidea</taxon>
        <taxon>Araneidae</taxon>
        <taxon>Araneus</taxon>
    </lineage>
</organism>
<keyword evidence="2" id="KW-1185">Reference proteome</keyword>
<sequence length="69" mass="7925">MTLIAACPPRCPDFQKQVLLLLHSRTEQGRIWLLMIASSKCLKKFLCGKGLEIEEYFSSKQHSPYLTLN</sequence>
<accession>A0A4Y2PL16</accession>
<reference evidence="1 2" key="1">
    <citation type="journal article" date="2019" name="Sci. Rep.">
        <title>Orb-weaving spider Araneus ventricosus genome elucidates the spidroin gene catalogue.</title>
        <authorList>
            <person name="Kono N."/>
            <person name="Nakamura H."/>
            <person name="Ohtoshi R."/>
            <person name="Moran D.A.P."/>
            <person name="Shinohara A."/>
            <person name="Yoshida Y."/>
            <person name="Fujiwara M."/>
            <person name="Mori M."/>
            <person name="Tomita M."/>
            <person name="Arakawa K."/>
        </authorList>
    </citation>
    <scope>NUCLEOTIDE SEQUENCE [LARGE SCALE GENOMIC DNA]</scope>
</reference>
<evidence type="ECO:0000313" key="2">
    <source>
        <dbReference type="Proteomes" id="UP000499080"/>
    </source>
</evidence>
<dbReference type="AlphaFoldDB" id="A0A4Y2PL16"/>
<gene>
    <name evidence="1" type="ORF">AVEN_40255_1</name>
</gene>